<keyword evidence="3" id="KW-1185">Reference proteome</keyword>
<dbReference type="Proteomes" id="UP000693653">
    <property type="component" value="Segment"/>
</dbReference>
<evidence type="ECO:0000313" key="2">
    <source>
        <dbReference type="EMBL" id="QWY13181.1"/>
    </source>
</evidence>
<dbReference type="InterPro" id="IPR044925">
    <property type="entry name" value="His-Me_finger_sf"/>
</dbReference>
<accession>A0A8F3HLW1</accession>
<organism evidence="2 3">
    <name type="scientific">Escherichia phage vB_EcoP-ZQ2</name>
    <dbReference type="NCBI Taxonomy" id="2810370"/>
    <lineage>
        <taxon>Viruses</taxon>
        <taxon>Duplodnaviria</taxon>
        <taxon>Heunggongvirae</taxon>
        <taxon>Uroviricota</taxon>
        <taxon>Caudoviricetes</taxon>
        <taxon>Schitoviridae</taxon>
        <taxon>Enquatrovirinae</taxon>
        <taxon>Gamaleyavirus</taxon>
        <taxon>Gamaleyavirus Zq2</taxon>
    </lineage>
</organism>
<keyword evidence="2" id="KW-0378">Hydrolase</keyword>
<evidence type="ECO:0000259" key="1">
    <source>
        <dbReference type="Pfam" id="PF13392"/>
    </source>
</evidence>
<feature type="domain" description="HNH nuclease" evidence="1">
    <location>
        <begin position="41"/>
        <end position="83"/>
    </location>
</feature>
<dbReference type="Pfam" id="PF13392">
    <property type="entry name" value="HNH_3"/>
    <property type="match status" value="1"/>
</dbReference>
<dbReference type="Gene3D" id="3.90.75.20">
    <property type="match status" value="1"/>
</dbReference>
<reference evidence="2 3" key="1">
    <citation type="submission" date="2021-02" db="EMBL/GenBank/DDBJ databases">
        <authorList>
            <person name="Liu C."/>
        </authorList>
    </citation>
    <scope>NUCLEOTIDE SEQUENCE [LARGE SCALE GENOMIC DNA]</scope>
    <source>
        <strain evidence="3">Escherichia phage</strain>
    </source>
</reference>
<dbReference type="GO" id="GO:0004519">
    <property type="term" value="F:endonuclease activity"/>
    <property type="evidence" value="ECO:0007669"/>
    <property type="project" value="UniProtKB-KW"/>
</dbReference>
<name>A0A8F3HLW1_9CAUD</name>
<dbReference type="Gene3D" id="1.20.5.2050">
    <property type="match status" value="1"/>
</dbReference>
<keyword evidence="2" id="KW-0255">Endonuclease</keyword>
<dbReference type="EMBL" id="MW630115">
    <property type="protein sequence ID" value="QWY13181.1"/>
    <property type="molecule type" value="Genomic_DNA"/>
</dbReference>
<dbReference type="InterPro" id="IPR003615">
    <property type="entry name" value="HNH_nuc"/>
</dbReference>
<proteinExistence type="predicted"/>
<protein>
    <submittedName>
        <fullName evidence="2">Putative HNH homing endonuclease</fullName>
    </submittedName>
</protein>
<evidence type="ECO:0000313" key="3">
    <source>
        <dbReference type="Proteomes" id="UP000693653"/>
    </source>
</evidence>
<dbReference type="KEGG" id="vg:77935972"/>
<dbReference type="RefSeq" id="YP_010659983.1">
    <property type="nucleotide sequence ID" value="NC_070874.1"/>
</dbReference>
<keyword evidence="2" id="KW-0540">Nuclease</keyword>
<sequence>MSKPLGYWNKPAHELAVVHSPDDANAKDGYIRIKRHGVRVFLHNWIWEYYNGPIPDGYEVDHINGIPTDCRLINMRLVSHMINCRNRRKRSDNTSGTTGVYRQWKKTNEYWTAAWNDPHTGKLRTKSFNIGVLGDSEAKDAAIAYRATIEADLVKNHNYTLRHGR</sequence>
<dbReference type="GeneID" id="77935972"/>
<dbReference type="SUPFAM" id="SSF54060">
    <property type="entry name" value="His-Me finger endonucleases"/>
    <property type="match status" value="1"/>
</dbReference>